<gene>
    <name evidence="11" type="ORF">EDM56_20655</name>
</gene>
<sequence length="320" mass="35503">MHVNIPVIVTRIIQETETVKRFTLTAKTMELLPAFSSGSHITTFLPTQTGMLERHYSLLNDPVDMLLSYEIAVQKNADSRGGSLYLHTAVEVGSELSISYPKNHFLPSFRARHHVFIAAGIGITPFLSMMSELSRVGKTFELHYAAKSQEQCAFYSQLQTQYPDSCRFYFSADGPAARLQPVVMAGQPIGTHVYFCGPETMVSQFRAAALSFGYPEKSIHFELFTPITPITRSPFVAELRKSNKLITVEEKQSLLEALHQAGIHAPYSCRVGGCGTCAVEVLEGTVAHYDTVLTDGERTQHNQMMTCVSRASCEKLVLNL</sequence>
<dbReference type="OrthoDB" id="573132at2"/>
<evidence type="ECO:0000256" key="8">
    <source>
        <dbReference type="ARBA" id="ARBA00023014"/>
    </source>
</evidence>
<dbReference type="PRINTS" id="PR00409">
    <property type="entry name" value="PHDIOXRDTASE"/>
</dbReference>
<evidence type="ECO:0000256" key="1">
    <source>
        <dbReference type="ARBA" id="ARBA00001917"/>
    </source>
</evidence>
<dbReference type="Proteomes" id="UP000271031">
    <property type="component" value="Unassembled WGS sequence"/>
</dbReference>
<dbReference type="CDD" id="cd00207">
    <property type="entry name" value="fer2"/>
    <property type="match status" value="1"/>
</dbReference>
<dbReference type="InterPro" id="IPR052353">
    <property type="entry name" value="Benzoxazolinone_Detox_Enz"/>
</dbReference>
<dbReference type="PROSITE" id="PS51085">
    <property type="entry name" value="2FE2S_FER_2"/>
    <property type="match status" value="1"/>
</dbReference>
<evidence type="ECO:0000256" key="5">
    <source>
        <dbReference type="ARBA" id="ARBA00022723"/>
    </source>
</evidence>
<dbReference type="Gene3D" id="3.40.50.80">
    <property type="entry name" value="Nucleotide-binding domain of ferredoxin-NADP reductase (FNR) module"/>
    <property type="match status" value="1"/>
</dbReference>
<dbReference type="Gene3D" id="3.10.20.30">
    <property type="match status" value="1"/>
</dbReference>
<dbReference type="GO" id="GO:0016491">
    <property type="term" value="F:oxidoreductase activity"/>
    <property type="evidence" value="ECO:0007669"/>
    <property type="project" value="UniProtKB-KW"/>
</dbReference>
<dbReference type="Pfam" id="PF22290">
    <property type="entry name" value="DmmA-like_N"/>
    <property type="match status" value="1"/>
</dbReference>
<dbReference type="SUPFAM" id="SSF52343">
    <property type="entry name" value="Ferredoxin reductase-like, C-terminal NADP-linked domain"/>
    <property type="match status" value="1"/>
</dbReference>
<evidence type="ECO:0000313" key="11">
    <source>
        <dbReference type="EMBL" id="RNB84526.1"/>
    </source>
</evidence>
<dbReference type="InterPro" id="IPR012675">
    <property type="entry name" value="Beta-grasp_dom_sf"/>
</dbReference>
<evidence type="ECO:0000256" key="3">
    <source>
        <dbReference type="ARBA" id="ARBA00022643"/>
    </source>
</evidence>
<dbReference type="InterPro" id="IPR054582">
    <property type="entry name" value="DmmA-like_N"/>
</dbReference>
<evidence type="ECO:0000313" key="12">
    <source>
        <dbReference type="Proteomes" id="UP000271031"/>
    </source>
</evidence>
<dbReference type="PANTHER" id="PTHR30212:SF2">
    <property type="entry name" value="PROTEIN YIIM"/>
    <property type="match status" value="1"/>
</dbReference>
<accession>A0A3M8D937</accession>
<feature type="domain" description="FAD-binding FR-type" evidence="10">
    <location>
        <begin position="2"/>
        <end position="108"/>
    </location>
</feature>
<dbReference type="GO" id="GO:0046872">
    <property type="term" value="F:metal ion binding"/>
    <property type="evidence" value="ECO:0007669"/>
    <property type="project" value="UniProtKB-KW"/>
</dbReference>
<dbReference type="InterPro" id="IPR036010">
    <property type="entry name" value="2Fe-2S_ferredoxin-like_sf"/>
</dbReference>
<dbReference type="SUPFAM" id="SSF63380">
    <property type="entry name" value="Riboflavin synthase domain-like"/>
    <property type="match status" value="1"/>
</dbReference>
<evidence type="ECO:0000259" key="9">
    <source>
        <dbReference type="PROSITE" id="PS51085"/>
    </source>
</evidence>
<evidence type="ECO:0000256" key="7">
    <source>
        <dbReference type="ARBA" id="ARBA00023004"/>
    </source>
</evidence>
<keyword evidence="5" id="KW-0479">Metal-binding</keyword>
<reference evidence="11 12" key="1">
    <citation type="submission" date="2018-10" db="EMBL/GenBank/DDBJ databases">
        <title>Phylogenomics of Brevibacillus.</title>
        <authorList>
            <person name="Dunlap C."/>
        </authorList>
    </citation>
    <scope>NUCLEOTIDE SEQUENCE [LARGE SCALE GENOMIC DNA]</scope>
    <source>
        <strain evidence="11 12">JCM 15716</strain>
    </source>
</reference>
<keyword evidence="6" id="KW-0560">Oxidoreductase</keyword>
<keyword evidence="3" id="KW-0288">FMN</keyword>
<evidence type="ECO:0000259" key="10">
    <source>
        <dbReference type="PROSITE" id="PS51384"/>
    </source>
</evidence>
<keyword evidence="12" id="KW-1185">Reference proteome</keyword>
<dbReference type="Pfam" id="PF00111">
    <property type="entry name" value="Fer2"/>
    <property type="match status" value="1"/>
</dbReference>
<evidence type="ECO:0000256" key="6">
    <source>
        <dbReference type="ARBA" id="ARBA00023002"/>
    </source>
</evidence>
<protein>
    <submittedName>
        <fullName evidence="11">Oxidoreductase</fullName>
    </submittedName>
</protein>
<comment type="caution">
    <text evidence="11">The sequence shown here is derived from an EMBL/GenBank/DDBJ whole genome shotgun (WGS) entry which is preliminary data.</text>
</comment>
<dbReference type="InterPro" id="IPR017938">
    <property type="entry name" value="Riboflavin_synthase-like_b-brl"/>
</dbReference>
<dbReference type="CDD" id="cd06185">
    <property type="entry name" value="PDR_like"/>
    <property type="match status" value="1"/>
</dbReference>
<dbReference type="EMBL" id="RHHQ01000017">
    <property type="protein sequence ID" value="RNB84526.1"/>
    <property type="molecule type" value="Genomic_DNA"/>
</dbReference>
<keyword evidence="8" id="KW-0411">Iron-sulfur</keyword>
<organism evidence="11 12">
    <name type="scientific">Brevibacillus fluminis</name>
    <dbReference type="NCBI Taxonomy" id="511487"/>
    <lineage>
        <taxon>Bacteria</taxon>
        <taxon>Bacillati</taxon>
        <taxon>Bacillota</taxon>
        <taxon>Bacilli</taxon>
        <taxon>Bacillales</taxon>
        <taxon>Paenibacillaceae</taxon>
        <taxon>Brevibacillus</taxon>
    </lineage>
</organism>
<dbReference type="SUPFAM" id="SSF54292">
    <property type="entry name" value="2Fe-2S ferredoxin-like"/>
    <property type="match status" value="1"/>
</dbReference>
<dbReference type="Gene3D" id="2.40.30.10">
    <property type="entry name" value="Translation factors"/>
    <property type="match status" value="1"/>
</dbReference>
<proteinExistence type="predicted"/>
<dbReference type="InterPro" id="IPR001041">
    <property type="entry name" value="2Fe-2S_ferredoxin-type"/>
</dbReference>
<dbReference type="GO" id="GO:0051537">
    <property type="term" value="F:2 iron, 2 sulfur cluster binding"/>
    <property type="evidence" value="ECO:0007669"/>
    <property type="project" value="UniProtKB-KW"/>
</dbReference>
<evidence type="ECO:0000256" key="4">
    <source>
        <dbReference type="ARBA" id="ARBA00022714"/>
    </source>
</evidence>
<evidence type="ECO:0000256" key="2">
    <source>
        <dbReference type="ARBA" id="ARBA00022630"/>
    </source>
</evidence>
<dbReference type="AlphaFoldDB" id="A0A3M8D937"/>
<dbReference type="InterPro" id="IPR017927">
    <property type="entry name" value="FAD-bd_FR_type"/>
</dbReference>
<keyword evidence="7" id="KW-0408">Iron</keyword>
<feature type="domain" description="2Fe-2S ferredoxin-type" evidence="9">
    <location>
        <begin position="233"/>
        <end position="320"/>
    </location>
</feature>
<comment type="cofactor">
    <cofactor evidence="1">
        <name>FMN</name>
        <dbReference type="ChEBI" id="CHEBI:58210"/>
    </cofactor>
</comment>
<dbReference type="PANTHER" id="PTHR30212">
    <property type="entry name" value="PROTEIN YIIM"/>
    <property type="match status" value="1"/>
</dbReference>
<dbReference type="RefSeq" id="WP_122919809.1">
    <property type="nucleotide sequence ID" value="NZ_RHHQ01000017.1"/>
</dbReference>
<dbReference type="InterPro" id="IPR039261">
    <property type="entry name" value="FNR_nucleotide-bd"/>
</dbReference>
<dbReference type="PROSITE" id="PS51384">
    <property type="entry name" value="FAD_FR"/>
    <property type="match status" value="1"/>
</dbReference>
<name>A0A3M8D937_9BACL</name>
<dbReference type="PROSITE" id="PS00197">
    <property type="entry name" value="2FE2S_FER_1"/>
    <property type="match status" value="1"/>
</dbReference>
<keyword evidence="2" id="KW-0285">Flavoprotein</keyword>
<dbReference type="InterPro" id="IPR006058">
    <property type="entry name" value="2Fe2S_fd_BS"/>
</dbReference>
<keyword evidence="4" id="KW-0001">2Fe-2S</keyword>